<sequence length="72" mass="8137">MMADQVKALEDNRFGRKEMMNTLSFEHPIVTLDLDRLSSNVRAAVENNLIAKAIVECIRGAVRVACDSKRQF</sequence>
<dbReference type="AlphaFoldDB" id="A0A9P8BMQ5"/>
<comment type="caution">
    <text evidence="1">The sequence shown here is derived from an EMBL/GenBank/DDBJ whole genome shotgun (WGS) entry which is preliminary data.</text>
</comment>
<keyword evidence="2" id="KW-1185">Reference proteome</keyword>
<dbReference type="OrthoDB" id="2403973at2759"/>
<dbReference type="EMBL" id="JAHRHY010000027">
    <property type="protein sequence ID" value="KAG9060986.1"/>
    <property type="molecule type" value="Genomic_DNA"/>
</dbReference>
<dbReference type="Proteomes" id="UP000707451">
    <property type="component" value="Unassembled WGS sequence"/>
</dbReference>
<organism evidence="1 2">
    <name type="scientific">Linnemannia hyalina</name>
    <dbReference type="NCBI Taxonomy" id="64524"/>
    <lineage>
        <taxon>Eukaryota</taxon>
        <taxon>Fungi</taxon>
        <taxon>Fungi incertae sedis</taxon>
        <taxon>Mucoromycota</taxon>
        <taxon>Mortierellomycotina</taxon>
        <taxon>Mortierellomycetes</taxon>
        <taxon>Mortierellales</taxon>
        <taxon>Mortierellaceae</taxon>
        <taxon>Linnemannia</taxon>
    </lineage>
</organism>
<gene>
    <name evidence="1" type="ORF">KI688_007816</name>
</gene>
<reference evidence="1" key="1">
    <citation type="submission" date="2021-06" db="EMBL/GenBank/DDBJ databases">
        <title>Genome Sequence of Mortierella hyaline Strain SCG-10, a Cold-Adapted, Nitrate-Reducing Fungus Isolated from Soil in Minnesota, USA.</title>
        <authorList>
            <person name="Aldossari N."/>
        </authorList>
    </citation>
    <scope>NUCLEOTIDE SEQUENCE</scope>
    <source>
        <strain evidence="1">SCG-10</strain>
    </source>
</reference>
<accession>A0A9P8BMQ5</accession>
<proteinExistence type="predicted"/>
<name>A0A9P8BMQ5_9FUNG</name>
<evidence type="ECO:0000313" key="1">
    <source>
        <dbReference type="EMBL" id="KAG9060986.1"/>
    </source>
</evidence>
<evidence type="ECO:0000313" key="2">
    <source>
        <dbReference type="Proteomes" id="UP000707451"/>
    </source>
</evidence>
<protein>
    <submittedName>
        <fullName evidence="1">Uncharacterized protein</fullName>
    </submittedName>
</protein>